<keyword evidence="1" id="KW-1133">Transmembrane helix</keyword>
<protein>
    <recommendedName>
        <fullName evidence="5">ABC transporter-associated repeat protein</fullName>
    </recommendedName>
</protein>
<evidence type="ECO:0000313" key="3">
    <source>
        <dbReference type="EMBL" id="GLH95834.1"/>
    </source>
</evidence>
<dbReference type="InterPro" id="IPR022395">
    <property type="entry name" value="CHP03773_ABC_transptr-like"/>
</dbReference>
<accession>A0ABQ5QQ04</accession>
<dbReference type="RefSeq" id="WP_281892902.1">
    <property type="nucleotide sequence ID" value="NZ_BSDI01000004.1"/>
</dbReference>
<evidence type="ECO:0000256" key="2">
    <source>
        <dbReference type="SAM" id="SignalP"/>
    </source>
</evidence>
<keyword evidence="2" id="KW-0732">Signal</keyword>
<dbReference type="InterPro" id="IPR022435">
    <property type="entry name" value="Surface-anchored_actinobac"/>
</dbReference>
<proteinExistence type="predicted"/>
<dbReference type="Proteomes" id="UP001144280">
    <property type="component" value="Unassembled WGS sequence"/>
</dbReference>
<evidence type="ECO:0000256" key="1">
    <source>
        <dbReference type="SAM" id="Phobius"/>
    </source>
</evidence>
<evidence type="ECO:0000313" key="4">
    <source>
        <dbReference type="Proteomes" id="UP001144280"/>
    </source>
</evidence>
<comment type="caution">
    <text evidence="3">The sequence shown here is derived from an EMBL/GenBank/DDBJ whole genome shotgun (WGS) entry which is preliminary data.</text>
</comment>
<feature type="chain" id="PRO_5045160781" description="ABC transporter-associated repeat protein" evidence="2">
    <location>
        <begin position="20"/>
        <end position="274"/>
    </location>
</feature>
<feature type="transmembrane region" description="Helical" evidence="1">
    <location>
        <begin position="242"/>
        <end position="263"/>
    </location>
</feature>
<sequence>MMRMLLALVVALAPTPTVGSSVQPDEPTVTGRTVLDEGHVDLGPRFVDGAWTLQLRDDTARPSVWRPLSDVVLQVAEAARTTVPADERFAFLGATGAPLWVLPQAQQPGMLWPGWNTQDPRVATTVNREATWTLHGLTGPGHFVLFLNGNFGEPQVVFDGAKPMPQRTGVEVNTHVHGNWVFTAPGSYLLDVEMSGTTTDGREVSDRDTLRVFVGAGDATAAFATNPPTPAHATRDVQESTVVWPLLAGGGAVLLVILAGGLLTRRRASSRTGE</sequence>
<gene>
    <name evidence="3" type="ORF">Pa4123_11060</name>
</gene>
<keyword evidence="4" id="KW-1185">Reference proteome</keyword>
<organism evidence="3 4">
    <name type="scientific">Phytohabitans aurantiacus</name>
    <dbReference type="NCBI Taxonomy" id="3016789"/>
    <lineage>
        <taxon>Bacteria</taxon>
        <taxon>Bacillati</taxon>
        <taxon>Actinomycetota</taxon>
        <taxon>Actinomycetes</taxon>
        <taxon>Micromonosporales</taxon>
        <taxon>Micromonosporaceae</taxon>
    </lineage>
</organism>
<keyword evidence="1" id="KW-0472">Membrane</keyword>
<name>A0ABQ5QQ04_9ACTN</name>
<dbReference type="NCBIfam" id="TIGR03769">
    <property type="entry name" value="P_ac_wall_RPT"/>
    <property type="match status" value="1"/>
</dbReference>
<evidence type="ECO:0008006" key="5">
    <source>
        <dbReference type="Google" id="ProtNLM"/>
    </source>
</evidence>
<dbReference type="NCBIfam" id="NF038134">
    <property type="entry name" value="choice_anch_M"/>
    <property type="match status" value="1"/>
</dbReference>
<keyword evidence="1" id="KW-0812">Transmembrane</keyword>
<feature type="signal peptide" evidence="2">
    <location>
        <begin position="1"/>
        <end position="19"/>
    </location>
</feature>
<reference evidence="3" key="1">
    <citation type="submission" date="2022-12" db="EMBL/GenBank/DDBJ databases">
        <title>New Phytohabitans aurantiacus sp. RD004123 nov., an actinomycete isolated from soil.</title>
        <authorList>
            <person name="Triningsih D.W."/>
            <person name="Harunari E."/>
            <person name="Igarashi Y."/>
        </authorList>
    </citation>
    <scope>NUCLEOTIDE SEQUENCE</scope>
    <source>
        <strain evidence="3">RD004123</strain>
    </source>
</reference>
<dbReference type="NCBIfam" id="TIGR03773">
    <property type="entry name" value="anch_rpt_wall"/>
    <property type="match status" value="1"/>
</dbReference>
<dbReference type="EMBL" id="BSDI01000004">
    <property type="protein sequence ID" value="GLH95834.1"/>
    <property type="molecule type" value="Genomic_DNA"/>
</dbReference>